<dbReference type="Proteomes" id="UP000237934">
    <property type="component" value="Unassembled WGS sequence"/>
</dbReference>
<comment type="caution">
    <text evidence="2">The sequence shown here is derived from an EMBL/GenBank/DDBJ whole genome shotgun (WGS) entry which is preliminary data.</text>
</comment>
<dbReference type="AlphaFoldDB" id="A0A2S7RZC2"/>
<protein>
    <submittedName>
        <fullName evidence="2">Replication initiation protein</fullName>
    </submittedName>
</protein>
<dbReference type="Pfam" id="PF01381">
    <property type="entry name" value="HTH_3"/>
    <property type="match status" value="1"/>
</dbReference>
<evidence type="ECO:0000313" key="2">
    <source>
        <dbReference type="EMBL" id="PQF25598.1"/>
    </source>
</evidence>
<gene>
    <name evidence="2" type="ORF">CUS89_01040</name>
</gene>
<name>A0A2S7RZC2_ENTMU</name>
<dbReference type="InterPro" id="IPR040819">
    <property type="entry name" value="Rol_Rep_N"/>
</dbReference>
<dbReference type="EMBL" id="PUAP01000003">
    <property type="protein sequence ID" value="PQF25598.1"/>
    <property type="molecule type" value="Genomic_DNA"/>
</dbReference>
<proteinExistence type="predicted"/>
<evidence type="ECO:0000259" key="1">
    <source>
        <dbReference type="PROSITE" id="PS50943"/>
    </source>
</evidence>
<dbReference type="RefSeq" id="WP_104870707.1">
    <property type="nucleotide sequence ID" value="NZ_PUAP01000003.1"/>
</dbReference>
<accession>A0A2S7RZC2</accession>
<dbReference type="SMART" id="SM00530">
    <property type="entry name" value="HTH_XRE"/>
    <property type="match status" value="1"/>
</dbReference>
<feature type="domain" description="HTH cro/C1-type" evidence="1">
    <location>
        <begin position="13"/>
        <end position="68"/>
    </location>
</feature>
<dbReference type="InterPro" id="IPR003491">
    <property type="entry name" value="REP-like_C"/>
</dbReference>
<dbReference type="SUPFAM" id="SSF47413">
    <property type="entry name" value="lambda repressor-like DNA-binding domains"/>
    <property type="match status" value="1"/>
</dbReference>
<sequence length="427" mass="49515">MNELNLIEVGNSLKASREEKGWSQKEVAEKLGISRSFLSKIESGARKIPESKLSDLLNLLQTGTEKENYNVIIDYITIFFPSNSYEKLIKNTLGMSLKRLETIESSPLGYSERLTWLNVINVLISRDDPKKGTIIELSGQGCRHLEMILNSRKINWKIFIQTVFESRGHFTRLDLSLDDYKGVLDLTELAKKIKSGYFTTSFRNCDVIQSQNLSNNDSNGLTLYLGSRKSLTHFCWNQKDHEQRRKRGISLEDAEVINRYELRYKKERAQKLAETILYYPDFSMLFFDLVNSAICFYDRNPDDPNARVDRKWLSFIENSNELKLSLESPPQSFAKSINWLSTGVSPTLAFIHEIDNFFSSSLLSLIIQSGKMNPHQQKIIEEMKYYPDYYHKEVKVYEERLQQLIRDQKKSRALQTNNVHNTPPSTS</sequence>
<dbReference type="GO" id="GO:0003677">
    <property type="term" value="F:DNA binding"/>
    <property type="evidence" value="ECO:0007669"/>
    <property type="project" value="InterPro"/>
</dbReference>
<dbReference type="Pfam" id="PF18106">
    <property type="entry name" value="Rol_Rep_N"/>
    <property type="match status" value="1"/>
</dbReference>
<dbReference type="Gene3D" id="1.10.260.40">
    <property type="entry name" value="lambda repressor-like DNA-binding domains"/>
    <property type="match status" value="1"/>
</dbReference>
<dbReference type="InterPro" id="IPR001387">
    <property type="entry name" value="Cro/C1-type_HTH"/>
</dbReference>
<dbReference type="Pfam" id="PF02486">
    <property type="entry name" value="Rep_trans"/>
    <property type="match status" value="1"/>
</dbReference>
<organism evidence="2 3">
    <name type="scientific">Enterococcus mundtii</name>
    <dbReference type="NCBI Taxonomy" id="53346"/>
    <lineage>
        <taxon>Bacteria</taxon>
        <taxon>Bacillati</taxon>
        <taxon>Bacillota</taxon>
        <taxon>Bacilli</taxon>
        <taxon>Lactobacillales</taxon>
        <taxon>Enterococcaceae</taxon>
        <taxon>Enterococcus</taxon>
    </lineage>
</organism>
<dbReference type="CDD" id="cd00093">
    <property type="entry name" value="HTH_XRE"/>
    <property type="match status" value="1"/>
</dbReference>
<dbReference type="InterPro" id="IPR010982">
    <property type="entry name" value="Lambda_DNA-bd_dom_sf"/>
</dbReference>
<reference evidence="2 3" key="1">
    <citation type="journal article" date="2018" name="Pathog. Dis.">
        <title>Whole-genome sequencing based characterization of antimicrobial resistance in Enterococcus.</title>
        <authorList>
            <person name="Tyson G."/>
        </authorList>
    </citation>
    <scope>NUCLEOTIDE SEQUENCE [LARGE SCALE GENOMIC DNA]</scope>
    <source>
        <strain evidence="2 3">CVM N55263</strain>
    </source>
</reference>
<evidence type="ECO:0000313" key="3">
    <source>
        <dbReference type="Proteomes" id="UP000237934"/>
    </source>
</evidence>
<dbReference type="PROSITE" id="PS50943">
    <property type="entry name" value="HTH_CROC1"/>
    <property type="match status" value="1"/>
</dbReference>